<proteinExistence type="inferred from homology"/>
<evidence type="ECO:0000256" key="4">
    <source>
        <dbReference type="ARBA" id="ARBA00023277"/>
    </source>
</evidence>
<accession>H8KTK9</accession>
<evidence type="ECO:0000256" key="7">
    <source>
        <dbReference type="PIRSR" id="PIRSR038994-2"/>
    </source>
</evidence>
<dbReference type="Proteomes" id="UP000007590">
    <property type="component" value="Chromosome"/>
</dbReference>
<feature type="domain" description="Amidohydrolase-related" evidence="9">
    <location>
        <begin position="51"/>
        <end position="370"/>
    </location>
</feature>
<dbReference type="SUPFAM" id="SSF51556">
    <property type="entry name" value="Metallo-dependent hydrolases"/>
    <property type="match status" value="1"/>
</dbReference>
<dbReference type="PANTHER" id="PTHR11113">
    <property type="entry name" value="N-ACETYLGLUCOSAMINE-6-PHOSPHATE DEACETYLASE"/>
    <property type="match status" value="1"/>
</dbReference>
<gene>
    <name evidence="10" type="ordered locus">Solca_1381</name>
</gene>
<feature type="binding site" evidence="8">
    <location>
        <position position="193"/>
    </location>
    <ligand>
        <name>Zn(2+)</name>
        <dbReference type="ChEBI" id="CHEBI:29105"/>
    </ligand>
</feature>
<dbReference type="Gene3D" id="3.20.20.140">
    <property type="entry name" value="Metal-dependent hydrolases"/>
    <property type="match status" value="1"/>
</dbReference>
<dbReference type="AlphaFoldDB" id="H8KTK9"/>
<reference evidence="10" key="1">
    <citation type="submission" date="2012-02" db="EMBL/GenBank/DDBJ databases">
        <title>The complete genome of Solitalea canadensis DSM 3403.</title>
        <authorList>
            <consortium name="US DOE Joint Genome Institute (JGI-PGF)"/>
            <person name="Lucas S."/>
            <person name="Copeland A."/>
            <person name="Lapidus A."/>
            <person name="Glavina del Rio T."/>
            <person name="Dalin E."/>
            <person name="Tice H."/>
            <person name="Bruce D."/>
            <person name="Goodwin L."/>
            <person name="Pitluck S."/>
            <person name="Peters L."/>
            <person name="Ovchinnikova G."/>
            <person name="Lu M."/>
            <person name="Kyrpides N."/>
            <person name="Mavromatis K."/>
            <person name="Ivanova N."/>
            <person name="Brettin T."/>
            <person name="Detter J.C."/>
            <person name="Han C."/>
            <person name="Larimer F."/>
            <person name="Land M."/>
            <person name="Hauser L."/>
            <person name="Markowitz V."/>
            <person name="Cheng J.-F."/>
            <person name="Hugenholtz P."/>
            <person name="Woyke T."/>
            <person name="Wu D."/>
            <person name="Spring S."/>
            <person name="Schroeder M."/>
            <person name="Kopitz M."/>
            <person name="Brambilla E."/>
            <person name="Klenk H.-P."/>
            <person name="Eisen J.A."/>
        </authorList>
    </citation>
    <scope>NUCLEOTIDE SEQUENCE</scope>
    <source>
        <strain evidence="10">DSM 3403</strain>
    </source>
</reference>
<sequence length="378" mass="41400">MYALTNSTIYTGKSIEHRKAILIDESTIVDIIDENDLPAEIKCIDLNGFNVAPGFIDLQVYGGGNTLFSVESTVEALYKINESFQRVGTTRFMITIPTSSPETVKKCIKATKEYLEAGGSGLLGLHLEGPFINAEKKGAHLEQYVQELTLDKLKELLKDAEGVVKMITIAPEQLTEECIDLLNDLGIVISAGHSNATYEQAKDVFNKGVKACTHLFNAMSTFQHRSPGMVGAIYDASDVYSSIIPDGFHCDYAAIRISKKILQDRLFIITDAVVENLEGDYIYQADTGKFVNPGGTLAGSSLTMMRAVKNCVEKADIDVAEALKMATAYPAKVIAMEHHLGQISAGFAADFVVFDDDYNVINVIYDGKIIEIKEEVIE</sequence>
<feature type="binding site" evidence="8">
    <location>
        <position position="128"/>
    </location>
    <ligand>
        <name>Zn(2+)</name>
        <dbReference type="ChEBI" id="CHEBI:29105"/>
    </ligand>
</feature>
<feature type="binding site" evidence="7">
    <location>
        <position position="249"/>
    </location>
    <ligand>
        <name>substrate</name>
    </ligand>
</feature>
<dbReference type="EMBL" id="CP003349">
    <property type="protein sequence ID" value="AFD06467.1"/>
    <property type="molecule type" value="Genomic_DNA"/>
</dbReference>
<dbReference type="HOGENOM" id="CLU_032482_2_2_10"/>
<dbReference type="OrthoDB" id="9776488at2"/>
<evidence type="ECO:0000256" key="2">
    <source>
        <dbReference type="ARBA" id="ARBA00022723"/>
    </source>
</evidence>
<evidence type="ECO:0000256" key="6">
    <source>
        <dbReference type="PIRSR" id="PIRSR038994-1"/>
    </source>
</evidence>
<dbReference type="PIRSF" id="PIRSF038994">
    <property type="entry name" value="NagA"/>
    <property type="match status" value="1"/>
</dbReference>
<dbReference type="GO" id="GO:0008448">
    <property type="term" value="F:N-acetylglucosamine-6-phosphate deacetylase activity"/>
    <property type="evidence" value="ECO:0007669"/>
    <property type="project" value="InterPro"/>
</dbReference>
<dbReference type="Gene3D" id="2.30.40.10">
    <property type="entry name" value="Urease, subunit C, domain 1"/>
    <property type="match status" value="1"/>
</dbReference>
<dbReference type="InterPro" id="IPR006680">
    <property type="entry name" value="Amidohydro-rel"/>
</dbReference>
<keyword evidence="4 5" id="KW-0119">Carbohydrate metabolism</keyword>
<dbReference type="RefSeq" id="WP_014679694.1">
    <property type="nucleotide sequence ID" value="NC_017770.1"/>
</dbReference>
<evidence type="ECO:0000313" key="11">
    <source>
        <dbReference type="Proteomes" id="UP000007590"/>
    </source>
</evidence>
<dbReference type="InterPro" id="IPR003764">
    <property type="entry name" value="GlcNAc_6-P_deAcase"/>
</dbReference>
<feature type="binding site" evidence="7">
    <location>
        <position position="139"/>
    </location>
    <ligand>
        <name>substrate</name>
    </ligand>
</feature>
<evidence type="ECO:0000256" key="1">
    <source>
        <dbReference type="ARBA" id="ARBA00010716"/>
    </source>
</evidence>
<dbReference type="PANTHER" id="PTHR11113:SF14">
    <property type="entry name" value="N-ACETYLGLUCOSAMINE-6-PHOSPHATE DEACETYLASE"/>
    <property type="match status" value="1"/>
</dbReference>
<dbReference type="InterPro" id="IPR032466">
    <property type="entry name" value="Metal_Hydrolase"/>
</dbReference>
<keyword evidence="2 8" id="KW-0479">Metal-binding</keyword>
<evidence type="ECO:0000313" key="10">
    <source>
        <dbReference type="EMBL" id="AFD06467.1"/>
    </source>
</evidence>
<name>H8KTK9_SOLCM</name>
<dbReference type="GO" id="GO:0006046">
    <property type="term" value="P:N-acetylglucosamine catabolic process"/>
    <property type="evidence" value="ECO:0007669"/>
    <property type="project" value="TreeGrafter"/>
</dbReference>
<comment type="cofactor">
    <cofactor evidence="8">
        <name>a divalent metal cation</name>
        <dbReference type="ChEBI" id="CHEBI:60240"/>
    </cofactor>
    <text evidence="8">Binds 1 divalent metal cation per subunit.</text>
</comment>
<feature type="binding site" evidence="7">
    <location>
        <position position="225"/>
    </location>
    <ligand>
        <name>substrate</name>
    </ligand>
</feature>
<protein>
    <submittedName>
        <fullName evidence="10">N-acetylglucosamine-6-phosphate deacetylase</fullName>
    </submittedName>
</protein>
<evidence type="ECO:0000259" key="9">
    <source>
        <dbReference type="Pfam" id="PF01979"/>
    </source>
</evidence>
<dbReference type="STRING" id="929556.Solca_1381"/>
<dbReference type="KEGG" id="scn:Solca_1381"/>
<dbReference type="InterPro" id="IPR011059">
    <property type="entry name" value="Metal-dep_hydrolase_composite"/>
</dbReference>
<dbReference type="eggNOG" id="COG1820">
    <property type="taxonomic scope" value="Bacteria"/>
</dbReference>
<comment type="similarity">
    <text evidence="1 5">Belongs to the metallo-dependent hydrolases superfamily. NagA family.</text>
</comment>
<evidence type="ECO:0000256" key="8">
    <source>
        <dbReference type="PIRSR" id="PIRSR038994-3"/>
    </source>
</evidence>
<dbReference type="SUPFAM" id="SSF51338">
    <property type="entry name" value="Composite domain of metallo-dependent hydrolases"/>
    <property type="match status" value="1"/>
</dbReference>
<dbReference type="NCBIfam" id="TIGR00221">
    <property type="entry name" value="nagA"/>
    <property type="match status" value="1"/>
</dbReference>
<keyword evidence="11" id="KW-1185">Reference proteome</keyword>
<feature type="binding site" evidence="7">
    <location>
        <begin position="217"/>
        <end position="218"/>
    </location>
    <ligand>
        <name>substrate</name>
    </ligand>
</feature>
<dbReference type="GO" id="GO:0046872">
    <property type="term" value="F:metal ion binding"/>
    <property type="evidence" value="ECO:0007669"/>
    <property type="project" value="UniProtKB-KW"/>
</dbReference>
<keyword evidence="3 5" id="KW-0378">Hydrolase</keyword>
<feature type="binding site" evidence="7">
    <location>
        <begin position="297"/>
        <end position="299"/>
    </location>
    <ligand>
        <name>substrate</name>
    </ligand>
</feature>
<organism evidence="10 11">
    <name type="scientific">Solitalea canadensis (strain ATCC 29591 / DSM 3403 / JCM 21819 / LMG 8368 / NBRC 15130 / NCIMB 12057 / USAM 9D)</name>
    <name type="common">Flexibacter canadensis</name>
    <dbReference type="NCBI Taxonomy" id="929556"/>
    <lineage>
        <taxon>Bacteria</taxon>
        <taxon>Pseudomonadati</taxon>
        <taxon>Bacteroidota</taxon>
        <taxon>Sphingobacteriia</taxon>
        <taxon>Sphingobacteriales</taxon>
        <taxon>Sphingobacteriaceae</taxon>
        <taxon>Solitalea</taxon>
    </lineage>
</organism>
<evidence type="ECO:0000256" key="3">
    <source>
        <dbReference type="ARBA" id="ARBA00022801"/>
    </source>
</evidence>
<dbReference type="Pfam" id="PF01979">
    <property type="entry name" value="Amidohydro_1"/>
    <property type="match status" value="1"/>
</dbReference>
<feature type="active site" description="Proton donor/acceptor" evidence="6">
    <location>
        <position position="271"/>
    </location>
</feature>
<evidence type="ECO:0000256" key="5">
    <source>
        <dbReference type="PIRNR" id="PIRNR038994"/>
    </source>
</evidence>
<feature type="binding site" evidence="8">
    <location>
        <position position="214"/>
    </location>
    <ligand>
        <name>Zn(2+)</name>
        <dbReference type="ChEBI" id="CHEBI:29105"/>
    </ligand>
</feature>